<dbReference type="EMBL" id="LGYO01000004">
    <property type="protein sequence ID" value="KNZ43371.1"/>
    <property type="molecule type" value="Genomic_DNA"/>
</dbReference>
<comment type="caution">
    <text evidence="1">The sequence shown here is derived from an EMBL/GenBank/DDBJ whole genome shotgun (WGS) entry which is preliminary data.</text>
</comment>
<dbReference type="Proteomes" id="UP000036873">
    <property type="component" value="Unassembled WGS sequence"/>
</dbReference>
<dbReference type="STRING" id="52689.AKG39_01335"/>
<dbReference type="AlphaFoldDB" id="A0A0L6U4D9"/>
<dbReference type="NCBIfam" id="TIGR01509">
    <property type="entry name" value="HAD-SF-IA-v3"/>
    <property type="match status" value="1"/>
</dbReference>
<protein>
    <recommendedName>
        <fullName evidence="3">HAD family hydrolase</fullName>
    </recommendedName>
</protein>
<organism evidence="1 2">
    <name type="scientific">Acetobacterium bakii</name>
    <dbReference type="NCBI Taxonomy" id="52689"/>
    <lineage>
        <taxon>Bacteria</taxon>
        <taxon>Bacillati</taxon>
        <taxon>Bacillota</taxon>
        <taxon>Clostridia</taxon>
        <taxon>Eubacteriales</taxon>
        <taxon>Eubacteriaceae</taxon>
        <taxon>Acetobacterium</taxon>
    </lineage>
</organism>
<evidence type="ECO:0000313" key="2">
    <source>
        <dbReference type="Proteomes" id="UP000036873"/>
    </source>
</evidence>
<evidence type="ECO:0000313" key="1">
    <source>
        <dbReference type="EMBL" id="KNZ43371.1"/>
    </source>
</evidence>
<dbReference type="OrthoDB" id="9797743at2"/>
<name>A0A0L6U4D9_9FIRM</name>
<dbReference type="InterPro" id="IPR006439">
    <property type="entry name" value="HAD-SF_hydro_IA"/>
</dbReference>
<reference evidence="2" key="1">
    <citation type="submission" date="2015-07" db="EMBL/GenBank/DDBJ databases">
        <title>Draft genome sequence of Acetobacterium bakii DSM 8293, a potential psychrophilic chemical producer through syngas fermentation.</title>
        <authorList>
            <person name="Song Y."/>
            <person name="Hwang S."/>
            <person name="Cho B.-K."/>
        </authorList>
    </citation>
    <scope>NUCLEOTIDE SEQUENCE [LARGE SCALE GENOMIC DNA]</scope>
    <source>
        <strain evidence="2">DSM 8239</strain>
    </source>
</reference>
<dbReference type="InterPro" id="IPR023214">
    <property type="entry name" value="HAD_sf"/>
</dbReference>
<dbReference type="InterPro" id="IPR036412">
    <property type="entry name" value="HAD-like_sf"/>
</dbReference>
<dbReference type="InterPro" id="IPR023198">
    <property type="entry name" value="PGP-like_dom2"/>
</dbReference>
<dbReference type="SFLD" id="SFLDS00003">
    <property type="entry name" value="Haloacid_Dehalogenase"/>
    <property type="match status" value="1"/>
</dbReference>
<sequence length="216" mass="24530">MKLKGAIFDFDGTLLDSMKIWLTLGEKYIAWKGLPPASNLYEELKSLSLMEAARYFQKEYGIQNSEETIISEINALIEDEYQNTFLLKDSAEDFLKKLKNAKVKMCIATAMERSLVEATLSRLKIADYFCGVITCGEIGLGKDSPEIFFQSLELLHTSKNDTVVFEDARHAVETAKSAGFLVAAVYDQSAEEDKERIKAVADWYLNSFDEWEMEEL</sequence>
<dbReference type="SFLD" id="SFLDG01129">
    <property type="entry name" value="C1.5:_HAD__Beta-PGM__Phosphata"/>
    <property type="match status" value="1"/>
</dbReference>
<dbReference type="Gene3D" id="1.10.150.240">
    <property type="entry name" value="Putative phosphatase, domain 2"/>
    <property type="match status" value="1"/>
</dbReference>
<dbReference type="GO" id="GO:0016791">
    <property type="term" value="F:phosphatase activity"/>
    <property type="evidence" value="ECO:0007669"/>
    <property type="project" value="TreeGrafter"/>
</dbReference>
<dbReference type="InterPro" id="IPR041492">
    <property type="entry name" value="HAD_2"/>
</dbReference>
<dbReference type="RefSeq" id="WP_050738559.1">
    <property type="nucleotide sequence ID" value="NZ_LGYO01000004.1"/>
</dbReference>
<dbReference type="Pfam" id="PF13419">
    <property type="entry name" value="HAD_2"/>
    <property type="match status" value="1"/>
</dbReference>
<accession>A0A0L6U4D9</accession>
<dbReference type="PANTHER" id="PTHR18901:SF38">
    <property type="entry name" value="PSEUDOURIDINE-5'-PHOSPHATASE"/>
    <property type="match status" value="1"/>
</dbReference>
<proteinExistence type="predicted"/>
<dbReference type="SUPFAM" id="SSF56784">
    <property type="entry name" value="HAD-like"/>
    <property type="match status" value="1"/>
</dbReference>
<keyword evidence="2" id="KW-1185">Reference proteome</keyword>
<gene>
    <name evidence="1" type="ORF">AKG39_01335</name>
</gene>
<evidence type="ECO:0008006" key="3">
    <source>
        <dbReference type="Google" id="ProtNLM"/>
    </source>
</evidence>
<dbReference type="CDD" id="cd07505">
    <property type="entry name" value="HAD_BPGM-like"/>
    <property type="match status" value="1"/>
</dbReference>
<dbReference type="Gene3D" id="3.40.50.1000">
    <property type="entry name" value="HAD superfamily/HAD-like"/>
    <property type="match status" value="1"/>
</dbReference>
<dbReference type="PANTHER" id="PTHR18901">
    <property type="entry name" value="2-DEOXYGLUCOSE-6-PHOSPHATE PHOSPHATASE 2"/>
    <property type="match status" value="1"/>
</dbReference>